<evidence type="ECO:0000313" key="3">
    <source>
        <dbReference type="Proteomes" id="UP000327013"/>
    </source>
</evidence>
<evidence type="ECO:0000313" key="2">
    <source>
        <dbReference type="EMBL" id="KAE8023785.1"/>
    </source>
</evidence>
<organism evidence="2 3">
    <name type="scientific">Carpinus fangiana</name>
    <dbReference type="NCBI Taxonomy" id="176857"/>
    <lineage>
        <taxon>Eukaryota</taxon>
        <taxon>Viridiplantae</taxon>
        <taxon>Streptophyta</taxon>
        <taxon>Embryophyta</taxon>
        <taxon>Tracheophyta</taxon>
        <taxon>Spermatophyta</taxon>
        <taxon>Magnoliopsida</taxon>
        <taxon>eudicotyledons</taxon>
        <taxon>Gunneridae</taxon>
        <taxon>Pentapetalae</taxon>
        <taxon>rosids</taxon>
        <taxon>fabids</taxon>
        <taxon>Fagales</taxon>
        <taxon>Betulaceae</taxon>
        <taxon>Carpinus</taxon>
    </lineage>
</organism>
<feature type="region of interest" description="Disordered" evidence="1">
    <location>
        <begin position="1"/>
        <end position="82"/>
    </location>
</feature>
<name>A0A5N6R4V7_9ROSI</name>
<dbReference type="Proteomes" id="UP000327013">
    <property type="component" value="Chromosome 3"/>
</dbReference>
<protein>
    <submittedName>
        <fullName evidence="2">Uncharacterized protein</fullName>
    </submittedName>
</protein>
<sequence length="82" mass="8874">MEKNEVVTGRRKRALRSAAEASARPELARPDSFGNRRPLLGQTEFSVTRTSEFHGDSSGSEGNDVGSKNRRSHGSSEDSPNG</sequence>
<accession>A0A5N6R4V7</accession>
<keyword evidence="3" id="KW-1185">Reference proteome</keyword>
<gene>
    <name evidence="2" type="ORF">FH972_009448</name>
</gene>
<dbReference type="AlphaFoldDB" id="A0A5N6R4V7"/>
<feature type="compositionally biased region" description="Low complexity" evidence="1">
    <location>
        <begin position="16"/>
        <end position="25"/>
    </location>
</feature>
<evidence type="ECO:0000256" key="1">
    <source>
        <dbReference type="SAM" id="MobiDB-lite"/>
    </source>
</evidence>
<proteinExistence type="predicted"/>
<dbReference type="EMBL" id="CM017323">
    <property type="protein sequence ID" value="KAE8023785.1"/>
    <property type="molecule type" value="Genomic_DNA"/>
</dbReference>
<reference evidence="2 3" key="1">
    <citation type="submission" date="2019-06" db="EMBL/GenBank/DDBJ databases">
        <title>A chromosomal-level reference genome of Carpinus fangiana (Coryloideae, Betulaceae).</title>
        <authorList>
            <person name="Yang X."/>
            <person name="Wang Z."/>
            <person name="Zhang L."/>
            <person name="Hao G."/>
            <person name="Liu J."/>
            <person name="Yang Y."/>
        </authorList>
    </citation>
    <scope>NUCLEOTIDE SEQUENCE [LARGE SCALE GENOMIC DNA]</scope>
    <source>
        <strain evidence="2">Cfa_2016G</strain>
        <tissue evidence="2">Leaf</tissue>
    </source>
</reference>